<gene>
    <name evidence="1" type="ORF">WN72_13115</name>
</gene>
<proteinExistence type="predicted"/>
<sequence>MTPTNQISPPSPVLNFAYPISISLSQLLEAFWSAEREVRAASDAIAKFPTGAERTPQVRGGVTKAMTILTNGEEPSRIPSRDWFYNSIEEIDQDHTRALKNAATDDERDGINARFAGYREEYARQKSEIVRSTPKGKRAAERREQKALRALERAEISIINYEPRDLDEAAQLLEFACRGESEHCFTADGWELQAIMRNVATTIRTYA</sequence>
<dbReference type="AlphaFoldDB" id="A0AAE7TG53"/>
<dbReference type="KEGG" id="barh:WN72_13115"/>
<accession>A0AAE7TG53</accession>
<dbReference type="RefSeq" id="WP_143130720.1">
    <property type="nucleotide sequence ID" value="NZ_CP030050.1"/>
</dbReference>
<name>A0AAE7TG53_9BRAD</name>
<dbReference type="Proteomes" id="UP000594015">
    <property type="component" value="Chromosome"/>
</dbReference>
<dbReference type="EMBL" id="CP030050">
    <property type="protein sequence ID" value="QOZ67150.1"/>
    <property type="molecule type" value="Genomic_DNA"/>
</dbReference>
<protein>
    <submittedName>
        <fullName evidence="1">Uncharacterized protein</fullName>
    </submittedName>
</protein>
<evidence type="ECO:0000313" key="1">
    <source>
        <dbReference type="EMBL" id="QOZ67150.1"/>
    </source>
</evidence>
<organism evidence="1 2">
    <name type="scientific">Bradyrhizobium arachidis</name>
    <dbReference type="NCBI Taxonomy" id="858423"/>
    <lineage>
        <taxon>Bacteria</taxon>
        <taxon>Pseudomonadati</taxon>
        <taxon>Pseudomonadota</taxon>
        <taxon>Alphaproteobacteria</taxon>
        <taxon>Hyphomicrobiales</taxon>
        <taxon>Nitrobacteraceae</taxon>
        <taxon>Bradyrhizobium</taxon>
    </lineage>
</organism>
<reference evidence="1 2" key="1">
    <citation type="submission" date="2018-06" db="EMBL/GenBank/DDBJ databases">
        <title>Comparative genomics of Bradyrhizobium nodulating Arachidis hypogaea.</title>
        <authorList>
            <person name="Li Y."/>
        </authorList>
    </citation>
    <scope>NUCLEOTIDE SEQUENCE [LARGE SCALE GENOMIC DNA]</scope>
    <source>
        <strain evidence="1 2">CCBAU 051107</strain>
    </source>
</reference>
<evidence type="ECO:0000313" key="2">
    <source>
        <dbReference type="Proteomes" id="UP000594015"/>
    </source>
</evidence>